<feature type="domain" description="RING-type" evidence="9">
    <location>
        <begin position="1194"/>
        <end position="1232"/>
    </location>
</feature>
<reference evidence="12 13" key="1">
    <citation type="submission" date="2014-03" db="EMBL/GenBank/DDBJ databases">
        <title>The genome of Kluyveromyces dobzhanskii.</title>
        <authorList>
            <person name="Nystedt B."/>
            <person name="Astrom S."/>
        </authorList>
    </citation>
    <scope>NUCLEOTIDE SEQUENCE [LARGE SCALE GENOMIC DNA]</scope>
    <source>
        <strain evidence="12 13">CBS 2104</strain>
    </source>
</reference>
<dbReference type="Proteomes" id="UP000031516">
    <property type="component" value="Unassembled WGS sequence"/>
</dbReference>
<dbReference type="PROSITE" id="PS51194">
    <property type="entry name" value="HELICASE_CTER"/>
    <property type="match status" value="1"/>
</dbReference>
<dbReference type="SMART" id="SM00184">
    <property type="entry name" value="RING"/>
    <property type="match status" value="1"/>
</dbReference>
<dbReference type="SUPFAM" id="SSF57850">
    <property type="entry name" value="RING/U-box"/>
    <property type="match status" value="1"/>
</dbReference>
<evidence type="ECO:0000256" key="5">
    <source>
        <dbReference type="ARBA" id="ARBA00022833"/>
    </source>
</evidence>
<dbReference type="EMBL" id="CCBQ010000039">
    <property type="protein sequence ID" value="CDO94720.1"/>
    <property type="molecule type" value="Genomic_DNA"/>
</dbReference>
<dbReference type="GO" id="GO:0061630">
    <property type="term" value="F:ubiquitin protein ligase activity"/>
    <property type="evidence" value="ECO:0007669"/>
    <property type="project" value="TreeGrafter"/>
</dbReference>
<keyword evidence="4" id="KW-0378">Hydrolase</keyword>
<dbReference type="InterPro" id="IPR038718">
    <property type="entry name" value="SNF2-like_sf"/>
</dbReference>
<keyword evidence="1" id="KW-0479">Metal-binding</keyword>
<dbReference type="Gene3D" id="3.40.50.300">
    <property type="entry name" value="P-loop containing nucleotide triphosphate hydrolases"/>
    <property type="match status" value="1"/>
</dbReference>
<evidence type="ECO:0000313" key="12">
    <source>
        <dbReference type="EMBL" id="CDO94720.1"/>
    </source>
</evidence>
<keyword evidence="2" id="KW-0547">Nucleotide-binding</keyword>
<dbReference type="PANTHER" id="PTHR45865">
    <property type="entry name" value="E3 UBIQUITIN-PROTEIN LIGASE SHPRH FAMILY MEMBER"/>
    <property type="match status" value="1"/>
</dbReference>
<dbReference type="InterPro" id="IPR001650">
    <property type="entry name" value="Helicase_C-like"/>
</dbReference>
<dbReference type="SUPFAM" id="SSF52540">
    <property type="entry name" value="P-loop containing nucleoside triphosphate hydrolases"/>
    <property type="match status" value="2"/>
</dbReference>
<evidence type="ECO:0000259" key="11">
    <source>
        <dbReference type="PROSITE" id="PS51194"/>
    </source>
</evidence>
<dbReference type="InterPro" id="IPR027417">
    <property type="entry name" value="P-loop_NTPase"/>
</dbReference>
<sequence>MTVDQDEFPAGCSVEWDLSDKSIEFIEGGVSSFKLNEVLQPCETVHKKSHDKLATVPFLDWELRYGDYDSSSVCKRVAVSLRSERSEDDDKYWIHFYHDSWLFGKWDCTEWSPQFTHVIECLELKVKESETWSDLLRANDENDGQEPQAKKNKRKRRKVVARDKTTYKYKDVKLHPLVMLLDSSGNWMIKIQLSLFHTADAGNHFGAETNRLLSEVFIKEEPRRFLSDSPVTAGTIVKEFNSSLVNYTKHILKGNTTFTTPSVLDVELMPFQLESVDWMLRKEGFYDEPFEKFTTTEQLEHFLNEHVSYGYVYMPINRCFWNKITGYVLPIDSAWDIYDEWVADTSNRRRAKGLIAEEMGLGKTIEILSLITSNVRDLSNESSTFISSINDKKIKRVKTNLIVCPSSILEQWIDEIDTHLNRDVLDLKVYHYPGLKKMKQQYGDESSEKLAERLAEYDVVMCSYQDMSAEVHYAEFVKTQRPSRDSTRKYDYSSPLSIVEFFRIILDEVQLLGFSTANASRCANLIHRVHTWGVSGTPVQWRLDIQNILTYLQFHPFQDIDVAEILHRADRYKVIVNDPDINTDSGPTAQFYAEASVGGYRGSKMDFAEVIGIFHKFNLAIRHSKQSVQHQINIPKQISYLMPVELNPIEQDNYVNLWDSFLRVSGYDSSGNGVGNLELHELSRWLDWLRMTCCHASMSTHSYHNSGVQKWRDTDELKDMDAILNSMKEKVLERIYGLQRDNYTIQIQLGQVKMEIENDPEAAGQIFQKVIADISRDLKDIYNIENMFDLGQVTSEKWSQKDTTNIRLLFHTVHQAFFFLATSYYQLGSKKLDDVDASNGAIGAVEDAPKKKTHSSKNSEPTQYSDIYSKDELSQINKFQDLEKKNYETAEKLRRELLSDRITDVDAKINEVREWFKNSDRKAVLDSIEPSKGTFGSVLAQVYVYQKIAKLLQLMDAQSKQFNSLSKDLEELSYEPIVKQYESVEEAEKSEEYGKSVEAQDKIFSTLDILERILKNRDDVVARETDLDAFELDSAVADVDSKFHEDLLKTTIFVNGDSYKMLLNHAENDMTLKRALSSSKHAQHNIHDFINCYEMEITRITKENQEMRAALKKFNDIYNAKTNYYSYLQRISDSLTPLSEQSAAAEKQIISKVTSGTDYDQNCKLLNNLRSRVRYLDALAQLKDSIANGENITCAICYSDIYTGSILKCGHYFCVSCVTHWFDKNTSCPMCKDRTSSSEVYHFKFREEEQLEEDNSDATNGMTHEDTESAQNGDGAKAVKEPGTTIPAEDNETVITRKYRKFPALKKVSSMTLGNSWGGKVDQVLKLILYIKEQHLQTEPHKRSPQIVIYSLHPEFLNILCGLLASYNVRYARPTRGAQFTKEVNVFRRDPECTCLFLTSNYQTTGLTLINARHLMILDPILEISTELQAISRIHRIGQKHETYVWNFMVRNTVEESIMKYKAVLDGKRIQRKKELQATTNEAALQQAEQELDEQFSLANLYNGSGGKKLIWHCLFENCQ</sequence>
<dbReference type="GO" id="GO:0005524">
    <property type="term" value="F:ATP binding"/>
    <property type="evidence" value="ECO:0007669"/>
    <property type="project" value="InterPro"/>
</dbReference>
<dbReference type="Pfam" id="PF13639">
    <property type="entry name" value="zf-RING_2"/>
    <property type="match status" value="1"/>
</dbReference>
<dbReference type="Gene3D" id="3.40.50.10810">
    <property type="entry name" value="Tandem AAA-ATPase domain"/>
    <property type="match status" value="1"/>
</dbReference>
<dbReference type="GO" id="GO:0000209">
    <property type="term" value="P:protein polyubiquitination"/>
    <property type="evidence" value="ECO:0007669"/>
    <property type="project" value="TreeGrafter"/>
</dbReference>
<evidence type="ECO:0000256" key="7">
    <source>
        <dbReference type="PROSITE-ProRule" id="PRU00175"/>
    </source>
</evidence>
<dbReference type="GO" id="GO:0008270">
    <property type="term" value="F:zinc ion binding"/>
    <property type="evidence" value="ECO:0007669"/>
    <property type="project" value="UniProtKB-KW"/>
</dbReference>
<dbReference type="Gene3D" id="3.30.40.10">
    <property type="entry name" value="Zinc/RING finger domain, C3HC4 (zinc finger)"/>
    <property type="match status" value="1"/>
</dbReference>
<evidence type="ECO:0000259" key="10">
    <source>
        <dbReference type="PROSITE" id="PS51192"/>
    </source>
</evidence>
<feature type="region of interest" description="Disordered" evidence="8">
    <location>
        <begin position="137"/>
        <end position="157"/>
    </location>
</feature>
<keyword evidence="5" id="KW-0862">Zinc</keyword>
<protein>
    <submittedName>
        <fullName evidence="12">WGS project CCBQ000000000 data, contig 00014</fullName>
    </submittedName>
</protein>
<keyword evidence="6" id="KW-0067">ATP-binding</keyword>
<dbReference type="InterPro" id="IPR049730">
    <property type="entry name" value="SNF2/RAD54-like_C"/>
</dbReference>
<accession>A0A0A8L975</accession>
<evidence type="ECO:0000256" key="1">
    <source>
        <dbReference type="ARBA" id="ARBA00022723"/>
    </source>
</evidence>
<evidence type="ECO:0000256" key="3">
    <source>
        <dbReference type="ARBA" id="ARBA00022771"/>
    </source>
</evidence>
<dbReference type="CDD" id="cd18793">
    <property type="entry name" value="SF2_C_SNF"/>
    <property type="match status" value="1"/>
</dbReference>
<dbReference type="InterPro" id="IPR013083">
    <property type="entry name" value="Znf_RING/FYVE/PHD"/>
</dbReference>
<evidence type="ECO:0000256" key="2">
    <source>
        <dbReference type="ARBA" id="ARBA00022741"/>
    </source>
</evidence>
<dbReference type="Pfam" id="PF26021">
    <property type="entry name" value="Ferritin_C144_05"/>
    <property type="match status" value="1"/>
</dbReference>
<dbReference type="InterPro" id="IPR017907">
    <property type="entry name" value="Znf_RING_CS"/>
</dbReference>
<gene>
    <name evidence="12" type="ORF">KLDO_g2975</name>
</gene>
<evidence type="ECO:0000256" key="4">
    <source>
        <dbReference type="ARBA" id="ARBA00022801"/>
    </source>
</evidence>
<feature type="region of interest" description="Disordered" evidence="8">
    <location>
        <begin position="1249"/>
        <end position="1287"/>
    </location>
</feature>
<dbReference type="GO" id="GO:0005634">
    <property type="term" value="C:nucleus"/>
    <property type="evidence" value="ECO:0007669"/>
    <property type="project" value="TreeGrafter"/>
</dbReference>
<evidence type="ECO:0000256" key="6">
    <source>
        <dbReference type="ARBA" id="ARBA00022840"/>
    </source>
</evidence>
<name>A0A0A8L975_9SACH</name>
<evidence type="ECO:0000256" key="8">
    <source>
        <dbReference type="SAM" id="MobiDB-lite"/>
    </source>
</evidence>
<dbReference type="InterPro" id="IPR052583">
    <property type="entry name" value="ATP-helicase/E3_Ub-Ligase"/>
</dbReference>
<keyword evidence="3 7" id="KW-0863">Zinc-finger</keyword>
<feature type="domain" description="Helicase ATP-binding" evidence="10">
    <location>
        <begin position="344"/>
        <end position="556"/>
    </location>
</feature>
<evidence type="ECO:0000259" key="9">
    <source>
        <dbReference type="PROSITE" id="PS50089"/>
    </source>
</evidence>
<organism evidence="12 13">
    <name type="scientific">Kluyveromyces dobzhanskii CBS 2104</name>
    <dbReference type="NCBI Taxonomy" id="1427455"/>
    <lineage>
        <taxon>Eukaryota</taxon>
        <taxon>Fungi</taxon>
        <taxon>Dikarya</taxon>
        <taxon>Ascomycota</taxon>
        <taxon>Saccharomycotina</taxon>
        <taxon>Saccharomycetes</taxon>
        <taxon>Saccharomycetales</taxon>
        <taxon>Saccharomycetaceae</taxon>
        <taxon>Kluyveromyces</taxon>
    </lineage>
</organism>
<dbReference type="OrthoDB" id="5330228at2759"/>
<dbReference type="InterPro" id="IPR059033">
    <property type="entry name" value="C144_05_dom"/>
</dbReference>
<feature type="domain" description="Helicase C-terminal" evidence="11">
    <location>
        <begin position="1323"/>
        <end position="1486"/>
    </location>
</feature>
<dbReference type="PROSITE" id="PS50089">
    <property type="entry name" value="ZF_RING_2"/>
    <property type="match status" value="1"/>
</dbReference>
<dbReference type="InterPro" id="IPR014001">
    <property type="entry name" value="Helicase_ATP-bd"/>
</dbReference>
<dbReference type="PANTHER" id="PTHR45865:SF1">
    <property type="entry name" value="E3 UBIQUITIN-PROTEIN LIGASE SHPRH"/>
    <property type="match status" value="1"/>
</dbReference>
<evidence type="ECO:0000313" key="13">
    <source>
        <dbReference type="Proteomes" id="UP000031516"/>
    </source>
</evidence>
<comment type="caution">
    <text evidence="12">The sequence shown here is derived from an EMBL/GenBank/DDBJ whole genome shotgun (WGS) entry which is preliminary data.</text>
</comment>
<dbReference type="InterPro" id="IPR000330">
    <property type="entry name" value="SNF2_N"/>
</dbReference>
<dbReference type="InterPro" id="IPR001841">
    <property type="entry name" value="Znf_RING"/>
</dbReference>
<dbReference type="GO" id="GO:0016787">
    <property type="term" value="F:hydrolase activity"/>
    <property type="evidence" value="ECO:0007669"/>
    <property type="project" value="UniProtKB-KW"/>
</dbReference>
<keyword evidence="13" id="KW-1185">Reference proteome</keyword>
<dbReference type="Pfam" id="PF00176">
    <property type="entry name" value="SNF2-rel_dom"/>
    <property type="match status" value="1"/>
</dbReference>
<dbReference type="PROSITE" id="PS51192">
    <property type="entry name" value="HELICASE_ATP_BIND_1"/>
    <property type="match status" value="1"/>
</dbReference>
<proteinExistence type="predicted"/>
<dbReference type="GO" id="GO:0006974">
    <property type="term" value="P:DNA damage response"/>
    <property type="evidence" value="ECO:0007669"/>
    <property type="project" value="TreeGrafter"/>
</dbReference>
<dbReference type="SMART" id="SM00487">
    <property type="entry name" value="DEXDc"/>
    <property type="match status" value="1"/>
</dbReference>
<dbReference type="PROSITE" id="PS00518">
    <property type="entry name" value="ZF_RING_1"/>
    <property type="match status" value="1"/>
</dbReference>